<reference evidence="2" key="1">
    <citation type="journal article" date="2021" name="BMC Genomics">
        <title>Chromosome-level genome assembly and manually-curated proteome of model necrotroph Parastagonospora nodorum Sn15 reveals a genome-wide trove of candidate effector homologs, and redundancy of virulence-related functions within an accessory chromosome.</title>
        <authorList>
            <person name="Bertazzoni S."/>
            <person name="Jones D.A.B."/>
            <person name="Phan H.T."/>
            <person name="Tan K.-C."/>
            <person name="Hane J.K."/>
        </authorList>
    </citation>
    <scope>NUCLEOTIDE SEQUENCE [LARGE SCALE GENOMIC DNA]</scope>
    <source>
        <strain evidence="2">SN15 / ATCC MYA-4574 / FGSC 10173)</strain>
    </source>
</reference>
<gene>
    <name evidence="1" type="ORF">JI435_404230</name>
</gene>
<evidence type="ECO:0000313" key="2">
    <source>
        <dbReference type="Proteomes" id="UP000663193"/>
    </source>
</evidence>
<dbReference type="EMBL" id="CP069025">
    <property type="protein sequence ID" value="QRC93627.1"/>
    <property type="molecule type" value="Genomic_DNA"/>
</dbReference>
<organism evidence="1 2">
    <name type="scientific">Phaeosphaeria nodorum (strain SN15 / ATCC MYA-4574 / FGSC 10173)</name>
    <name type="common">Glume blotch fungus</name>
    <name type="synonym">Parastagonospora nodorum</name>
    <dbReference type="NCBI Taxonomy" id="321614"/>
    <lineage>
        <taxon>Eukaryota</taxon>
        <taxon>Fungi</taxon>
        <taxon>Dikarya</taxon>
        <taxon>Ascomycota</taxon>
        <taxon>Pezizomycotina</taxon>
        <taxon>Dothideomycetes</taxon>
        <taxon>Pleosporomycetidae</taxon>
        <taxon>Pleosporales</taxon>
        <taxon>Pleosporineae</taxon>
        <taxon>Phaeosphaeriaceae</taxon>
        <taxon>Parastagonospora</taxon>
    </lineage>
</organism>
<sequence length="126" mass="14427">MFSQIALQIGEIEVLPITIITSLSRHHTKKHHLTSSLLYPPACLQPHPRVRVEMTTFVPVVTLRHDPRAWQRSGPYTLGIPMLRCLSVLFSVRLKACSRRCRPLFEYSKQAADSTRSELRTSFISN</sequence>
<name>A0A7U2HZC1_PHANO</name>
<evidence type="ECO:0000313" key="1">
    <source>
        <dbReference type="EMBL" id="QRC93627.1"/>
    </source>
</evidence>
<accession>A0A7U2HZC1</accession>
<dbReference type="AlphaFoldDB" id="A0A7U2HZC1"/>
<proteinExistence type="predicted"/>
<dbReference type="VEuPathDB" id="FungiDB:JI435_404230"/>
<keyword evidence="2" id="KW-1185">Reference proteome</keyword>
<protein>
    <submittedName>
        <fullName evidence="1">Uncharacterized protein</fullName>
    </submittedName>
</protein>
<dbReference type="Proteomes" id="UP000663193">
    <property type="component" value="Chromosome 3"/>
</dbReference>